<proteinExistence type="predicted"/>
<gene>
    <name evidence="1" type="ORF">KGD83_25080</name>
</gene>
<protein>
    <submittedName>
        <fullName evidence="1">Uncharacterized protein</fullName>
    </submittedName>
</protein>
<evidence type="ECO:0000313" key="1">
    <source>
        <dbReference type="EMBL" id="QUX28468.1"/>
    </source>
</evidence>
<accession>A0ABX8C6F4</accession>
<reference evidence="2" key="1">
    <citation type="submission" date="2021-05" db="EMBL/GenBank/DDBJ databases">
        <title>Direct Submission.</title>
        <authorList>
            <person name="Li K."/>
            <person name="Gao J."/>
        </authorList>
    </citation>
    <scope>NUCLEOTIDE SEQUENCE [LARGE SCALE GENOMIC DNA]</scope>
    <source>
        <strain evidence="2">HDS12</strain>
    </source>
</reference>
<dbReference type="Proteomes" id="UP000678016">
    <property type="component" value="Chromosome"/>
</dbReference>
<organism evidence="1 2">
    <name type="scientific">Nocardiopsis akebiae</name>
    <dbReference type="NCBI Taxonomy" id="2831968"/>
    <lineage>
        <taxon>Bacteria</taxon>
        <taxon>Bacillati</taxon>
        <taxon>Actinomycetota</taxon>
        <taxon>Actinomycetes</taxon>
        <taxon>Streptosporangiales</taxon>
        <taxon>Nocardiopsidaceae</taxon>
        <taxon>Nocardiopsis</taxon>
    </lineage>
</organism>
<dbReference type="EMBL" id="CP074132">
    <property type="protein sequence ID" value="QUX28468.1"/>
    <property type="molecule type" value="Genomic_DNA"/>
</dbReference>
<name>A0ABX8C6F4_9ACTN</name>
<dbReference type="RefSeq" id="WP_212641451.1">
    <property type="nucleotide sequence ID" value="NZ_CP074132.1"/>
</dbReference>
<keyword evidence="2" id="KW-1185">Reference proteome</keyword>
<sequence length="55" mass="6117">MPPVLAFLDTCAAAESTDHRYVCTLLGGELADNSIRRDPRIRRCDFGRPRAFPPA</sequence>
<evidence type="ECO:0000313" key="2">
    <source>
        <dbReference type="Proteomes" id="UP000678016"/>
    </source>
</evidence>